<reference evidence="1 2" key="1">
    <citation type="journal article" date="2016" name="Sci. Rep.">
        <title>The Dendrobium catenatum Lindl. genome sequence provides insights into polysaccharide synthase, floral development and adaptive evolution.</title>
        <authorList>
            <person name="Zhang G.Q."/>
            <person name="Xu Q."/>
            <person name="Bian C."/>
            <person name="Tsai W.C."/>
            <person name="Yeh C.M."/>
            <person name="Liu K.W."/>
            <person name="Yoshida K."/>
            <person name="Zhang L.S."/>
            <person name="Chang S.B."/>
            <person name="Chen F."/>
            <person name="Shi Y."/>
            <person name="Su Y.Y."/>
            <person name="Zhang Y.Q."/>
            <person name="Chen L.J."/>
            <person name="Yin Y."/>
            <person name="Lin M."/>
            <person name="Huang H."/>
            <person name="Deng H."/>
            <person name="Wang Z.W."/>
            <person name="Zhu S.L."/>
            <person name="Zhao X."/>
            <person name="Deng C."/>
            <person name="Niu S.C."/>
            <person name="Huang J."/>
            <person name="Wang M."/>
            <person name="Liu G.H."/>
            <person name="Yang H.J."/>
            <person name="Xiao X.J."/>
            <person name="Hsiao Y.Y."/>
            <person name="Wu W.L."/>
            <person name="Chen Y.Y."/>
            <person name="Mitsuda N."/>
            <person name="Ohme-Takagi M."/>
            <person name="Luo Y.B."/>
            <person name="Van de Peer Y."/>
            <person name="Liu Z.J."/>
        </authorList>
    </citation>
    <scope>NUCLEOTIDE SEQUENCE [LARGE SCALE GENOMIC DNA]</scope>
    <source>
        <tissue evidence="1">The whole plant</tissue>
    </source>
</reference>
<sequence>MADPKTEYNLTWDEDGFTDILRSTFFDMNLRIDHTVEDYLERILDILVEAIDEHFEGVEWRISTSL</sequence>
<dbReference type="Proteomes" id="UP000233837">
    <property type="component" value="Unassembled WGS sequence"/>
</dbReference>
<proteinExistence type="predicted"/>
<accession>A0A2I0VCR1</accession>
<evidence type="ECO:0000313" key="2">
    <source>
        <dbReference type="Proteomes" id="UP000233837"/>
    </source>
</evidence>
<reference evidence="1 2" key="2">
    <citation type="journal article" date="2017" name="Nature">
        <title>The Apostasia genome and the evolution of orchids.</title>
        <authorList>
            <person name="Zhang G.Q."/>
            <person name="Liu K.W."/>
            <person name="Li Z."/>
            <person name="Lohaus R."/>
            <person name="Hsiao Y.Y."/>
            <person name="Niu S.C."/>
            <person name="Wang J.Y."/>
            <person name="Lin Y.C."/>
            <person name="Xu Q."/>
            <person name="Chen L.J."/>
            <person name="Yoshida K."/>
            <person name="Fujiwara S."/>
            <person name="Wang Z.W."/>
            <person name="Zhang Y.Q."/>
            <person name="Mitsuda N."/>
            <person name="Wang M."/>
            <person name="Liu G.H."/>
            <person name="Pecoraro L."/>
            <person name="Huang H.X."/>
            <person name="Xiao X.J."/>
            <person name="Lin M."/>
            <person name="Wu X.Y."/>
            <person name="Wu W.L."/>
            <person name="Chen Y.Y."/>
            <person name="Chang S.B."/>
            <person name="Sakamoto S."/>
            <person name="Ohme-Takagi M."/>
            <person name="Yagi M."/>
            <person name="Zeng S.J."/>
            <person name="Shen C.Y."/>
            <person name="Yeh C.M."/>
            <person name="Luo Y.B."/>
            <person name="Tsai W.C."/>
            <person name="Van de Peer Y."/>
            <person name="Liu Z.J."/>
        </authorList>
    </citation>
    <scope>NUCLEOTIDE SEQUENCE [LARGE SCALE GENOMIC DNA]</scope>
    <source>
        <tissue evidence="1">The whole plant</tissue>
    </source>
</reference>
<evidence type="ECO:0000313" key="1">
    <source>
        <dbReference type="EMBL" id="PKU61195.1"/>
    </source>
</evidence>
<name>A0A2I0VCR1_9ASPA</name>
<gene>
    <name evidence="1" type="ORF">MA16_Dca022907</name>
</gene>
<protein>
    <submittedName>
        <fullName evidence="1">Uncharacterized protein</fullName>
    </submittedName>
</protein>
<dbReference type="EMBL" id="KZ503823">
    <property type="protein sequence ID" value="PKU61195.1"/>
    <property type="molecule type" value="Genomic_DNA"/>
</dbReference>
<organism evidence="1 2">
    <name type="scientific">Dendrobium catenatum</name>
    <dbReference type="NCBI Taxonomy" id="906689"/>
    <lineage>
        <taxon>Eukaryota</taxon>
        <taxon>Viridiplantae</taxon>
        <taxon>Streptophyta</taxon>
        <taxon>Embryophyta</taxon>
        <taxon>Tracheophyta</taxon>
        <taxon>Spermatophyta</taxon>
        <taxon>Magnoliopsida</taxon>
        <taxon>Liliopsida</taxon>
        <taxon>Asparagales</taxon>
        <taxon>Orchidaceae</taxon>
        <taxon>Epidendroideae</taxon>
        <taxon>Malaxideae</taxon>
        <taxon>Dendrobiinae</taxon>
        <taxon>Dendrobium</taxon>
    </lineage>
</organism>
<keyword evidence="2" id="KW-1185">Reference proteome</keyword>
<dbReference type="AlphaFoldDB" id="A0A2I0VCR1"/>